<name>A0A4S4FME9_9MICO</name>
<feature type="domain" description="AB hydrolase-1" evidence="1">
    <location>
        <begin position="35"/>
        <end position="268"/>
    </location>
</feature>
<comment type="caution">
    <text evidence="2">The sequence shown here is derived from an EMBL/GenBank/DDBJ whole genome shotgun (WGS) entry which is preliminary data.</text>
</comment>
<accession>A0A4S4FME9</accession>
<dbReference type="InterPro" id="IPR029058">
    <property type="entry name" value="AB_hydrolase_fold"/>
</dbReference>
<dbReference type="Gene3D" id="3.40.50.1820">
    <property type="entry name" value="alpha/beta hydrolase"/>
    <property type="match status" value="1"/>
</dbReference>
<dbReference type="Proteomes" id="UP000307380">
    <property type="component" value="Unassembled WGS sequence"/>
</dbReference>
<evidence type="ECO:0000313" key="3">
    <source>
        <dbReference type="Proteomes" id="UP000307380"/>
    </source>
</evidence>
<dbReference type="PANTHER" id="PTHR45763">
    <property type="entry name" value="HYDROLASE, ALPHA/BETA FOLD FAMILY PROTEIN, EXPRESSED-RELATED"/>
    <property type="match status" value="1"/>
</dbReference>
<evidence type="ECO:0000259" key="1">
    <source>
        <dbReference type="Pfam" id="PF00561"/>
    </source>
</evidence>
<organism evidence="2 3">
    <name type="scientific">Orlajensenia flava</name>
    <dbReference type="NCBI Taxonomy" id="2565934"/>
    <lineage>
        <taxon>Bacteria</taxon>
        <taxon>Bacillati</taxon>
        <taxon>Actinomycetota</taxon>
        <taxon>Actinomycetes</taxon>
        <taxon>Micrococcales</taxon>
        <taxon>Microbacteriaceae</taxon>
        <taxon>Orlajensenia</taxon>
    </lineage>
</organism>
<dbReference type="RefSeq" id="WP_136425081.1">
    <property type="nucleotide sequence ID" value="NZ_SSSN01000011.1"/>
</dbReference>
<evidence type="ECO:0000313" key="2">
    <source>
        <dbReference type="EMBL" id="THG31314.1"/>
    </source>
</evidence>
<dbReference type="PANTHER" id="PTHR45763:SF46">
    <property type="entry name" value="AB HYDROLASE-1 DOMAIN-CONTAINING PROTEIN"/>
    <property type="match status" value="1"/>
</dbReference>
<dbReference type="OrthoDB" id="9800988at2"/>
<sequence>MSPTATELDVTLGDGRSLHAYDTDTGTGSRARLALLWQHGSPQTGAPLEPLVEAAAERGIRLFSYGRPSYGGSSSNPGRTVASAATDTAAVADALGIDTFATMGASGGGPHALAAVALLPDRAVGAVTLAGIAPFTREYDWFDGMASPAGIRSAFDGRAARARFEETAEFDPDQFLPVDIAALQAQWESLGADVGRSEAYGPDGLIDDDVAFTSAWGFDPGDITAPVLVVQGDLDRVVPPQHGRWMAARIPRAQLWIREGDGHVSVLDAVPAAMDWLLENTDEGN</sequence>
<gene>
    <name evidence="2" type="ORF">E6C70_13525</name>
</gene>
<protein>
    <submittedName>
        <fullName evidence="2">Alpha/beta hydrolase</fullName>
    </submittedName>
</protein>
<dbReference type="InterPro" id="IPR000073">
    <property type="entry name" value="AB_hydrolase_1"/>
</dbReference>
<dbReference type="AlphaFoldDB" id="A0A4S4FME9"/>
<dbReference type="SUPFAM" id="SSF53474">
    <property type="entry name" value="alpha/beta-Hydrolases"/>
    <property type="match status" value="1"/>
</dbReference>
<dbReference type="EMBL" id="SSSN01000011">
    <property type="protein sequence ID" value="THG31314.1"/>
    <property type="molecule type" value="Genomic_DNA"/>
</dbReference>
<dbReference type="GO" id="GO:0016787">
    <property type="term" value="F:hydrolase activity"/>
    <property type="evidence" value="ECO:0007669"/>
    <property type="project" value="UniProtKB-KW"/>
</dbReference>
<proteinExistence type="predicted"/>
<reference evidence="2 3" key="1">
    <citation type="submission" date="2019-04" db="EMBL/GenBank/DDBJ databases">
        <authorList>
            <person name="Jiang L."/>
        </authorList>
    </citation>
    <scope>NUCLEOTIDE SEQUENCE [LARGE SCALE GENOMIC DNA]</scope>
    <source>
        <strain evidence="2 3">YIM 131861</strain>
    </source>
</reference>
<keyword evidence="3" id="KW-1185">Reference proteome</keyword>
<keyword evidence="2" id="KW-0378">Hydrolase</keyword>
<dbReference type="Pfam" id="PF00561">
    <property type="entry name" value="Abhydrolase_1"/>
    <property type="match status" value="1"/>
</dbReference>